<proteinExistence type="predicted"/>
<comment type="pathway">
    <text evidence="1">Purine metabolism; ppGpp biosynthesis; ppGpp from GTP: step 1/2.</text>
</comment>
<dbReference type="PANTHER" id="PTHR47837">
    <property type="entry name" value="GTP PYROPHOSPHOKINASE YJBM"/>
    <property type="match status" value="1"/>
</dbReference>
<evidence type="ECO:0000256" key="1">
    <source>
        <dbReference type="ARBA" id="ARBA00004976"/>
    </source>
</evidence>
<accession>A0A9D1NVH4</accession>
<evidence type="ECO:0000313" key="4">
    <source>
        <dbReference type="Proteomes" id="UP000886723"/>
    </source>
</evidence>
<dbReference type="EMBL" id="DVON01000193">
    <property type="protein sequence ID" value="HIV13297.1"/>
    <property type="molecule type" value="Genomic_DNA"/>
</dbReference>
<dbReference type="PANTHER" id="PTHR47837:SF1">
    <property type="entry name" value="GTP PYROPHOSPHOKINASE YJBM"/>
    <property type="match status" value="1"/>
</dbReference>
<protein>
    <submittedName>
        <fullName evidence="3">(P)ppGpp synthetase</fullName>
    </submittedName>
</protein>
<evidence type="ECO:0000313" key="3">
    <source>
        <dbReference type="EMBL" id="HIV13297.1"/>
    </source>
</evidence>
<evidence type="ECO:0000259" key="2">
    <source>
        <dbReference type="SMART" id="SM00954"/>
    </source>
</evidence>
<dbReference type="InterPro" id="IPR007685">
    <property type="entry name" value="RelA_SpoT"/>
</dbReference>
<dbReference type="SMART" id="SM00954">
    <property type="entry name" value="RelA_SpoT"/>
    <property type="match status" value="1"/>
</dbReference>
<organism evidence="3 4">
    <name type="scientific">Candidatus Pullilachnospira stercoravium</name>
    <dbReference type="NCBI Taxonomy" id="2840913"/>
    <lineage>
        <taxon>Bacteria</taxon>
        <taxon>Bacillati</taxon>
        <taxon>Bacillota</taxon>
        <taxon>Clostridia</taxon>
        <taxon>Lachnospirales</taxon>
        <taxon>Lachnospiraceae</taxon>
        <taxon>Lachnospiraceae incertae sedis</taxon>
        <taxon>Candidatus Pullilachnospira</taxon>
    </lineage>
</organism>
<dbReference type="Pfam" id="PF04607">
    <property type="entry name" value="RelA_SpoT"/>
    <property type="match status" value="1"/>
</dbReference>
<sequence length="204" mass="24307">MTNEQYYEMIRPYQDALNLLMARLEVFNHTVYDRSQNQPLHNIQSRIKGKRSIEEKLDREGHPPSVSCAKDYLRDIAGIRVICYFVSDVELLVKNLKSQSDLIVIKEKDYIRNPKPNGYRSYHIVLGVSVCYLDCREYYPVEVQIRTLGMDFWASMEHRICYKQERGDKDEVQQILIRYAGILGEMEEDFEKYNDRYIEDREET</sequence>
<name>A0A9D1NVH4_9FIRM</name>
<dbReference type="GO" id="GO:0015969">
    <property type="term" value="P:guanosine tetraphosphate metabolic process"/>
    <property type="evidence" value="ECO:0007669"/>
    <property type="project" value="InterPro"/>
</dbReference>
<dbReference type="InterPro" id="IPR052366">
    <property type="entry name" value="GTP_Pyrophosphokinase"/>
</dbReference>
<gene>
    <name evidence="3" type="ORF">IAA63_09200</name>
</gene>
<dbReference type="SUPFAM" id="SSF81301">
    <property type="entry name" value="Nucleotidyltransferase"/>
    <property type="match status" value="1"/>
</dbReference>
<dbReference type="InterPro" id="IPR043519">
    <property type="entry name" value="NT_sf"/>
</dbReference>
<feature type="domain" description="RelA/SpoT" evidence="2">
    <location>
        <begin position="45"/>
        <end position="168"/>
    </location>
</feature>
<dbReference type="AlphaFoldDB" id="A0A9D1NVH4"/>
<dbReference type="CDD" id="cd05399">
    <property type="entry name" value="NT_Rel-Spo_like"/>
    <property type="match status" value="1"/>
</dbReference>
<comment type="caution">
    <text evidence="3">The sequence shown here is derived from an EMBL/GenBank/DDBJ whole genome shotgun (WGS) entry which is preliminary data.</text>
</comment>
<dbReference type="Gene3D" id="1.10.287.860">
    <property type="entry name" value="Nucleotidyltransferase"/>
    <property type="match status" value="1"/>
</dbReference>
<dbReference type="Proteomes" id="UP000886723">
    <property type="component" value="Unassembled WGS sequence"/>
</dbReference>
<dbReference type="Gene3D" id="3.30.460.10">
    <property type="entry name" value="Beta Polymerase, domain 2"/>
    <property type="match status" value="1"/>
</dbReference>
<reference evidence="3" key="2">
    <citation type="journal article" date="2021" name="PeerJ">
        <title>Extensive microbial diversity within the chicken gut microbiome revealed by metagenomics and culture.</title>
        <authorList>
            <person name="Gilroy R."/>
            <person name="Ravi A."/>
            <person name="Getino M."/>
            <person name="Pursley I."/>
            <person name="Horton D.L."/>
            <person name="Alikhan N.F."/>
            <person name="Baker D."/>
            <person name="Gharbi K."/>
            <person name="Hall N."/>
            <person name="Watson M."/>
            <person name="Adriaenssens E.M."/>
            <person name="Foster-Nyarko E."/>
            <person name="Jarju S."/>
            <person name="Secka A."/>
            <person name="Antonio M."/>
            <person name="Oren A."/>
            <person name="Chaudhuri R.R."/>
            <person name="La Ragione R."/>
            <person name="Hildebrand F."/>
            <person name="Pallen M.J."/>
        </authorList>
    </citation>
    <scope>NUCLEOTIDE SEQUENCE</scope>
    <source>
        <strain evidence="3">ChiBcec2-4451</strain>
    </source>
</reference>
<reference evidence="3" key="1">
    <citation type="submission" date="2020-10" db="EMBL/GenBank/DDBJ databases">
        <authorList>
            <person name="Gilroy R."/>
        </authorList>
    </citation>
    <scope>NUCLEOTIDE SEQUENCE</scope>
    <source>
        <strain evidence="3">ChiBcec2-4451</strain>
    </source>
</reference>